<proteinExistence type="predicted"/>
<accession>A0ABW8KK75</accession>
<keyword evidence="3" id="KW-1185">Reference proteome</keyword>
<name>A0ABW8KK75_9GAMM</name>
<dbReference type="Proteomes" id="UP001620397">
    <property type="component" value="Unassembled WGS sequence"/>
</dbReference>
<dbReference type="EMBL" id="JADIKL010000011">
    <property type="protein sequence ID" value="MFK2932346.1"/>
    <property type="molecule type" value="Genomic_DNA"/>
</dbReference>
<evidence type="ECO:0000313" key="2">
    <source>
        <dbReference type="EMBL" id="MFK2932346.1"/>
    </source>
</evidence>
<feature type="transmembrane region" description="Helical" evidence="1">
    <location>
        <begin position="45"/>
        <end position="63"/>
    </location>
</feature>
<organism evidence="2 3">
    <name type="scientific">Dyella agri</name>
    <dbReference type="NCBI Taxonomy" id="1926869"/>
    <lineage>
        <taxon>Bacteria</taxon>
        <taxon>Pseudomonadati</taxon>
        <taxon>Pseudomonadota</taxon>
        <taxon>Gammaproteobacteria</taxon>
        <taxon>Lysobacterales</taxon>
        <taxon>Rhodanobacteraceae</taxon>
        <taxon>Dyella</taxon>
    </lineage>
</organism>
<evidence type="ECO:0000256" key="1">
    <source>
        <dbReference type="SAM" id="Phobius"/>
    </source>
</evidence>
<gene>
    <name evidence="2" type="ORF">ISP14_16300</name>
</gene>
<dbReference type="RefSeq" id="WP_404541843.1">
    <property type="nucleotide sequence ID" value="NZ_JADIKL010000011.1"/>
</dbReference>
<keyword evidence="1" id="KW-1133">Transmembrane helix</keyword>
<sequence length="68" mass="7556">MSGLRKLLAELWGLFVDDGRYAFAIVAWLLLAWLALPLMGFDGGWNALVFATGLLAILVESVLHRARR</sequence>
<keyword evidence="1" id="KW-0812">Transmembrane</keyword>
<evidence type="ECO:0000313" key="3">
    <source>
        <dbReference type="Proteomes" id="UP001620397"/>
    </source>
</evidence>
<feature type="transmembrane region" description="Helical" evidence="1">
    <location>
        <begin position="21"/>
        <end position="39"/>
    </location>
</feature>
<reference evidence="2 3" key="1">
    <citation type="submission" date="2020-10" db="EMBL/GenBank/DDBJ databases">
        <title>Phylogeny of dyella-like bacteria.</title>
        <authorList>
            <person name="Fu J."/>
        </authorList>
    </citation>
    <scope>NUCLEOTIDE SEQUENCE [LARGE SCALE GENOMIC DNA]</scope>
    <source>
        <strain evidence="2 3">DKC-1</strain>
    </source>
</reference>
<protein>
    <submittedName>
        <fullName evidence="2">Uncharacterized protein</fullName>
    </submittedName>
</protein>
<keyword evidence="1" id="KW-0472">Membrane</keyword>
<comment type="caution">
    <text evidence="2">The sequence shown here is derived from an EMBL/GenBank/DDBJ whole genome shotgun (WGS) entry which is preliminary data.</text>
</comment>